<feature type="region of interest" description="Disordered" evidence="1">
    <location>
        <begin position="62"/>
        <end position="85"/>
    </location>
</feature>
<name>A0A2K3PJ64_TRIPR</name>
<proteinExistence type="predicted"/>
<accession>A0A2K3PJ64</accession>
<evidence type="ECO:0000256" key="1">
    <source>
        <dbReference type="SAM" id="MobiDB-lite"/>
    </source>
</evidence>
<sequence length="85" mass="9461">MPETPNPRLPAQTPSPRLPCSRKYPLSFLGNDLSSTLLIVSMFHVAFNAAETNCLEQVKDVDVLEQEDKGVSPKSRLSSIDMTYH</sequence>
<dbReference type="Proteomes" id="UP000236291">
    <property type="component" value="Unassembled WGS sequence"/>
</dbReference>
<reference evidence="2 3" key="1">
    <citation type="journal article" date="2014" name="Am. J. Bot.">
        <title>Genome assembly and annotation for red clover (Trifolium pratense; Fabaceae).</title>
        <authorList>
            <person name="Istvanek J."/>
            <person name="Jaros M."/>
            <person name="Krenek A."/>
            <person name="Repkova J."/>
        </authorList>
    </citation>
    <scope>NUCLEOTIDE SEQUENCE [LARGE SCALE GENOMIC DNA]</scope>
    <source>
        <strain evidence="3">cv. Tatra</strain>
        <tissue evidence="2">Young leaves</tissue>
    </source>
</reference>
<dbReference type="AlphaFoldDB" id="A0A2K3PJ64"/>
<organism evidence="2 3">
    <name type="scientific">Trifolium pratense</name>
    <name type="common">Red clover</name>
    <dbReference type="NCBI Taxonomy" id="57577"/>
    <lineage>
        <taxon>Eukaryota</taxon>
        <taxon>Viridiplantae</taxon>
        <taxon>Streptophyta</taxon>
        <taxon>Embryophyta</taxon>
        <taxon>Tracheophyta</taxon>
        <taxon>Spermatophyta</taxon>
        <taxon>Magnoliopsida</taxon>
        <taxon>eudicotyledons</taxon>
        <taxon>Gunneridae</taxon>
        <taxon>Pentapetalae</taxon>
        <taxon>rosids</taxon>
        <taxon>fabids</taxon>
        <taxon>Fabales</taxon>
        <taxon>Fabaceae</taxon>
        <taxon>Papilionoideae</taxon>
        <taxon>50 kb inversion clade</taxon>
        <taxon>NPAAA clade</taxon>
        <taxon>Hologalegina</taxon>
        <taxon>IRL clade</taxon>
        <taxon>Trifolieae</taxon>
        <taxon>Trifolium</taxon>
    </lineage>
</organism>
<reference evidence="2 3" key="2">
    <citation type="journal article" date="2017" name="Front. Plant Sci.">
        <title>Gene Classification and Mining of Molecular Markers Useful in Red Clover (Trifolium pratense) Breeding.</title>
        <authorList>
            <person name="Istvanek J."/>
            <person name="Dluhosova J."/>
            <person name="Dluhos P."/>
            <person name="Patkova L."/>
            <person name="Nedelnik J."/>
            <person name="Repkova J."/>
        </authorList>
    </citation>
    <scope>NUCLEOTIDE SEQUENCE [LARGE SCALE GENOMIC DNA]</scope>
    <source>
        <strain evidence="3">cv. Tatra</strain>
        <tissue evidence="2">Young leaves</tissue>
    </source>
</reference>
<protein>
    <submittedName>
        <fullName evidence="2">Uncharacterized protein</fullName>
    </submittedName>
</protein>
<dbReference type="EMBL" id="ASHM01007583">
    <property type="protein sequence ID" value="PNY15331.1"/>
    <property type="molecule type" value="Genomic_DNA"/>
</dbReference>
<feature type="compositionally biased region" description="Basic and acidic residues" evidence="1">
    <location>
        <begin position="62"/>
        <end position="71"/>
    </location>
</feature>
<evidence type="ECO:0000313" key="3">
    <source>
        <dbReference type="Proteomes" id="UP000236291"/>
    </source>
</evidence>
<gene>
    <name evidence="2" type="ORF">L195_g012025</name>
</gene>
<comment type="caution">
    <text evidence="2">The sequence shown here is derived from an EMBL/GenBank/DDBJ whole genome shotgun (WGS) entry which is preliminary data.</text>
</comment>
<feature type="compositionally biased region" description="Polar residues" evidence="1">
    <location>
        <begin position="75"/>
        <end position="85"/>
    </location>
</feature>
<evidence type="ECO:0000313" key="2">
    <source>
        <dbReference type="EMBL" id="PNY15331.1"/>
    </source>
</evidence>